<reference evidence="1 2" key="3">
    <citation type="submission" date="2019-11" db="EMBL/GenBank/DDBJ databases">
        <title>A de novo genome assembly of a pear dwarfing rootstock.</title>
        <authorList>
            <person name="Wang F."/>
            <person name="Wang J."/>
            <person name="Li S."/>
            <person name="Zhang Y."/>
            <person name="Fang M."/>
            <person name="Ma L."/>
            <person name="Zhao Y."/>
            <person name="Jiang S."/>
        </authorList>
    </citation>
    <scope>NUCLEOTIDE SEQUENCE [LARGE SCALE GENOMIC DNA]</scope>
    <source>
        <strain evidence="1">S2</strain>
        <tissue evidence="1">Leaf</tissue>
    </source>
</reference>
<name>A0A5N5EYM1_9ROSA</name>
<accession>A0A5N5EYM1</accession>
<protein>
    <submittedName>
        <fullName evidence="1">CASP-like protein 2</fullName>
    </submittedName>
</protein>
<dbReference type="Proteomes" id="UP000327157">
    <property type="component" value="Chromosome 7"/>
</dbReference>
<gene>
    <name evidence="1" type="ORF">D8674_031458</name>
</gene>
<evidence type="ECO:0000313" key="1">
    <source>
        <dbReference type="EMBL" id="KAB2596008.1"/>
    </source>
</evidence>
<dbReference type="AlphaFoldDB" id="A0A5N5EYM1"/>
<reference evidence="2" key="2">
    <citation type="submission" date="2019-10" db="EMBL/GenBank/DDBJ databases">
        <title>A de novo genome assembly of a pear dwarfing rootstock.</title>
        <authorList>
            <person name="Wang F."/>
            <person name="Wang J."/>
            <person name="Li S."/>
            <person name="Zhang Y."/>
            <person name="Fang M."/>
            <person name="Ma L."/>
            <person name="Zhao Y."/>
            <person name="Jiang S."/>
        </authorList>
    </citation>
    <scope>NUCLEOTIDE SEQUENCE [LARGE SCALE GENOMIC DNA]</scope>
</reference>
<keyword evidence="2" id="KW-1185">Reference proteome</keyword>
<proteinExistence type="predicted"/>
<dbReference type="EMBL" id="SMOL01000781">
    <property type="protein sequence ID" value="KAB2596008.1"/>
    <property type="molecule type" value="Genomic_DNA"/>
</dbReference>
<sequence>MLIHQHKLILLQGPSRMHMSLVEAMMQREMKAKGELVEAQEVVHYSARQGIPCGHSASLRQRHLNRVR</sequence>
<comment type="caution">
    <text evidence="1">The sequence shown here is derived from an EMBL/GenBank/DDBJ whole genome shotgun (WGS) entry which is preliminary data.</text>
</comment>
<evidence type="ECO:0000313" key="2">
    <source>
        <dbReference type="Proteomes" id="UP000327157"/>
    </source>
</evidence>
<organism evidence="1 2">
    <name type="scientific">Pyrus ussuriensis x Pyrus communis</name>
    <dbReference type="NCBI Taxonomy" id="2448454"/>
    <lineage>
        <taxon>Eukaryota</taxon>
        <taxon>Viridiplantae</taxon>
        <taxon>Streptophyta</taxon>
        <taxon>Embryophyta</taxon>
        <taxon>Tracheophyta</taxon>
        <taxon>Spermatophyta</taxon>
        <taxon>Magnoliopsida</taxon>
        <taxon>eudicotyledons</taxon>
        <taxon>Gunneridae</taxon>
        <taxon>Pentapetalae</taxon>
        <taxon>rosids</taxon>
        <taxon>fabids</taxon>
        <taxon>Rosales</taxon>
        <taxon>Rosaceae</taxon>
        <taxon>Amygdaloideae</taxon>
        <taxon>Maleae</taxon>
        <taxon>Pyrus</taxon>
    </lineage>
</organism>
<reference evidence="1 2" key="1">
    <citation type="submission" date="2019-09" db="EMBL/GenBank/DDBJ databases">
        <authorList>
            <person name="Ou C."/>
        </authorList>
    </citation>
    <scope>NUCLEOTIDE SEQUENCE [LARGE SCALE GENOMIC DNA]</scope>
    <source>
        <strain evidence="1">S2</strain>
        <tissue evidence="1">Leaf</tissue>
    </source>
</reference>